<reference evidence="1 2" key="1">
    <citation type="journal article" date="2012" name="J. Bacteriol.">
        <title>Genome Sequence of Nitratireductor aquibiodomus Strain RA22.</title>
        <authorList>
            <person name="Singh A."/>
            <person name="Jangir P.K."/>
            <person name="Kumari C."/>
            <person name="Sharma R."/>
        </authorList>
    </citation>
    <scope>NUCLEOTIDE SEQUENCE [LARGE SCALE GENOMIC DNA]</scope>
    <source>
        <strain evidence="1 2">RA22</strain>
    </source>
</reference>
<evidence type="ECO:0000313" key="1">
    <source>
        <dbReference type="EMBL" id="EIM74538.1"/>
    </source>
</evidence>
<proteinExistence type="predicted"/>
<name>I5BY86_9HYPH</name>
<dbReference type="Proteomes" id="UP000004622">
    <property type="component" value="Unassembled WGS sequence"/>
</dbReference>
<gene>
    <name evidence="1" type="ORF">A33O_11365</name>
</gene>
<dbReference type="RefSeq" id="WP_007008696.1">
    <property type="nucleotide sequence ID" value="NZ_AJXZ01000027.1"/>
</dbReference>
<sequence>MKRVLPQEFNGRKDQKSFKEIEFKGEEIQELADNYLIIRTMYEIISVSPIATMNIIEAISLAEARELGHLSGMSIPKYALVGMLVSYARCFSSGVVTIKPEDHFSNEEIEQHKQIIALRSKYAAHDVSSIRENHVSVRVSENTDEFLISPSVGDVIFGPEHAIQIQRLAEAVIASLEARNAELDKMVEAEVRKKGIEKLRALPARVSKRRNLGHINERRDKSHE</sequence>
<evidence type="ECO:0000313" key="2">
    <source>
        <dbReference type="Proteomes" id="UP000004622"/>
    </source>
</evidence>
<accession>I5BY86</accession>
<dbReference type="EMBL" id="AJXZ01000027">
    <property type="protein sequence ID" value="EIM74538.1"/>
    <property type="molecule type" value="Genomic_DNA"/>
</dbReference>
<dbReference type="AlphaFoldDB" id="I5BY86"/>
<organism evidence="1 2">
    <name type="scientific">Nitratireductor aquibiodomus RA22</name>
    <dbReference type="NCBI Taxonomy" id="1189611"/>
    <lineage>
        <taxon>Bacteria</taxon>
        <taxon>Pseudomonadati</taxon>
        <taxon>Pseudomonadota</taxon>
        <taxon>Alphaproteobacteria</taxon>
        <taxon>Hyphomicrobiales</taxon>
        <taxon>Phyllobacteriaceae</taxon>
        <taxon>Nitratireductor</taxon>
    </lineage>
</organism>
<protein>
    <submittedName>
        <fullName evidence="1">Uncharacterized protein</fullName>
    </submittedName>
</protein>
<comment type="caution">
    <text evidence="1">The sequence shown here is derived from an EMBL/GenBank/DDBJ whole genome shotgun (WGS) entry which is preliminary data.</text>
</comment>